<sequence length="114" mass="12290">MKTLFQAIVVAAMPLFFLIIGILTGVLTKLELEIILYAALVILLVVLSGYGFFTLLGASWDKSKNGVVCLFASLFISVAAVHVPNGTVLPFITYMLFLTGVGLGHFVPFPKAKK</sequence>
<name>A0A1F4VDB1_UNCKA</name>
<keyword evidence="1" id="KW-0472">Membrane</keyword>
<proteinExistence type="predicted"/>
<dbReference type="Proteomes" id="UP000176504">
    <property type="component" value="Unassembled WGS sequence"/>
</dbReference>
<evidence type="ECO:0000313" key="2">
    <source>
        <dbReference type="EMBL" id="OGC55262.1"/>
    </source>
</evidence>
<keyword evidence="1" id="KW-1133">Transmembrane helix</keyword>
<dbReference type="AlphaFoldDB" id="A0A1F4VDB1"/>
<reference evidence="2 3" key="1">
    <citation type="journal article" date="2016" name="Nat. Commun.">
        <title>Thousands of microbial genomes shed light on interconnected biogeochemical processes in an aquifer system.</title>
        <authorList>
            <person name="Anantharaman K."/>
            <person name="Brown C.T."/>
            <person name="Hug L.A."/>
            <person name="Sharon I."/>
            <person name="Castelle C.J."/>
            <person name="Probst A.J."/>
            <person name="Thomas B.C."/>
            <person name="Singh A."/>
            <person name="Wilkins M.J."/>
            <person name="Karaoz U."/>
            <person name="Brodie E.L."/>
            <person name="Williams K.H."/>
            <person name="Hubbard S.S."/>
            <person name="Banfield J.F."/>
        </authorList>
    </citation>
    <scope>NUCLEOTIDE SEQUENCE [LARGE SCALE GENOMIC DNA]</scope>
</reference>
<evidence type="ECO:0000313" key="3">
    <source>
        <dbReference type="Proteomes" id="UP000176504"/>
    </source>
</evidence>
<feature type="transmembrane region" description="Helical" evidence="1">
    <location>
        <begin position="7"/>
        <end position="28"/>
    </location>
</feature>
<feature type="transmembrane region" description="Helical" evidence="1">
    <location>
        <begin position="89"/>
        <end position="109"/>
    </location>
</feature>
<evidence type="ECO:0000256" key="1">
    <source>
        <dbReference type="SAM" id="Phobius"/>
    </source>
</evidence>
<accession>A0A1F4VDB1</accession>
<protein>
    <submittedName>
        <fullName evidence="2">Uncharacterized protein</fullName>
    </submittedName>
</protein>
<dbReference type="EMBL" id="MEVI01000003">
    <property type="protein sequence ID" value="OGC55262.1"/>
    <property type="molecule type" value="Genomic_DNA"/>
</dbReference>
<gene>
    <name evidence="2" type="ORF">A3A78_04785</name>
</gene>
<keyword evidence="1" id="KW-0812">Transmembrane</keyword>
<comment type="caution">
    <text evidence="2">The sequence shown here is derived from an EMBL/GenBank/DDBJ whole genome shotgun (WGS) entry which is preliminary data.</text>
</comment>
<feature type="transmembrane region" description="Helical" evidence="1">
    <location>
        <begin position="34"/>
        <end position="53"/>
    </location>
</feature>
<organism evidence="2 3">
    <name type="scientific">candidate division WWE3 bacterium RIFCSPLOWO2_01_FULL_41_18</name>
    <dbReference type="NCBI Taxonomy" id="1802625"/>
    <lineage>
        <taxon>Bacteria</taxon>
        <taxon>Katanobacteria</taxon>
    </lineage>
</organism>
<feature type="transmembrane region" description="Helical" evidence="1">
    <location>
        <begin position="65"/>
        <end position="83"/>
    </location>
</feature>